<evidence type="ECO:0000256" key="1">
    <source>
        <dbReference type="SAM" id="SignalP"/>
    </source>
</evidence>
<dbReference type="RefSeq" id="WP_266050675.1">
    <property type="nucleotide sequence ID" value="NZ_JAPFQO010000001.1"/>
</dbReference>
<organism evidence="2 3">
    <name type="scientific">Pontibacter anaerobius</name>
    <dbReference type="NCBI Taxonomy" id="2993940"/>
    <lineage>
        <taxon>Bacteria</taxon>
        <taxon>Pseudomonadati</taxon>
        <taxon>Bacteroidota</taxon>
        <taxon>Cytophagia</taxon>
        <taxon>Cytophagales</taxon>
        <taxon>Hymenobacteraceae</taxon>
        <taxon>Pontibacter</taxon>
    </lineage>
</organism>
<keyword evidence="1" id="KW-0732">Signal</keyword>
<dbReference type="EMBL" id="JAPFQO010000001">
    <property type="protein sequence ID" value="MCX2738622.1"/>
    <property type="molecule type" value="Genomic_DNA"/>
</dbReference>
<name>A0ABT3RB74_9BACT</name>
<keyword evidence="3" id="KW-1185">Reference proteome</keyword>
<feature type="chain" id="PRO_5046114383" description="DUF5050 domain-containing protein" evidence="1">
    <location>
        <begin position="23"/>
        <end position="277"/>
    </location>
</feature>
<comment type="caution">
    <text evidence="2">The sequence shown here is derived from an EMBL/GenBank/DDBJ whole genome shotgun (WGS) entry which is preliminary data.</text>
</comment>
<reference evidence="2 3" key="1">
    <citation type="submission" date="2022-11" db="EMBL/GenBank/DDBJ databases">
        <title>The characterization of three novel Bacteroidetes species and genomic analysis of their roles in tidal elemental geochemical cycles.</title>
        <authorList>
            <person name="Ma K.-J."/>
        </authorList>
    </citation>
    <scope>NUCLEOTIDE SEQUENCE [LARGE SCALE GENOMIC DNA]</scope>
    <source>
        <strain evidence="2 3">M82</strain>
    </source>
</reference>
<gene>
    <name evidence="2" type="ORF">OO017_01570</name>
</gene>
<protein>
    <recommendedName>
        <fullName evidence="4">DUF5050 domain-containing protein</fullName>
    </recommendedName>
</protein>
<dbReference type="Proteomes" id="UP001207228">
    <property type="component" value="Unassembled WGS sequence"/>
</dbReference>
<accession>A0ABT3RB74</accession>
<evidence type="ECO:0000313" key="2">
    <source>
        <dbReference type="EMBL" id="MCX2738622.1"/>
    </source>
</evidence>
<proteinExistence type="predicted"/>
<evidence type="ECO:0000313" key="3">
    <source>
        <dbReference type="Proteomes" id="UP001207228"/>
    </source>
</evidence>
<sequence>MKARQSILILWLVLLAPLLAQAQDTLQAPVLTYSHSIAISSPSAISQDRNGYIYLLDERLNLLRLNPLGQPVDTYSPPARGRISSLHAWNPMKIVLFYEGSQELVLLDRFLRPISSTDLLDLQYEGTAKAAAPAADQGYWLFDETSLTLSKLNPAMRQITVETPLNLLLNREEFDVRQLREYQNLVYLLDFNSGILVFDNLGNYKKKLPYTGLQHLGFRNNALYFVKDGKLYFYDLYTQKERVLELPQQKKYVSALVGGKHLYLFTTDAVEVYLLAE</sequence>
<feature type="signal peptide" evidence="1">
    <location>
        <begin position="1"/>
        <end position="22"/>
    </location>
</feature>
<evidence type="ECO:0008006" key="4">
    <source>
        <dbReference type="Google" id="ProtNLM"/>
    </source>
</evidence>